<protein>
    <submittedName>
        <fullName evidence="1">Uncharacterized protein P0690B02.14</fullName>
    </submittedName>
</protein>
<gene>
    <name evidence="1" type="primary">P0690B02.14</name>
</gene>
<accession>Q5JMB0</accession>
<dbReference type="AlphaFoldDB" id="Q5JMB0"/>
<organism evidence="1">
    <name type="scientific">Oryza sativa subsp. japonica</name>
    <name type="common">Rice</name>
    <dbReference type="NCBI Taxonomy" id="39947"/>
    <lineage>
        <taxon>Eukaryota</taxon>
        <taxon>Viridiplantae</taxon>
        <taxon>Streptophyta</taxon>
        <taxon>Embryophyta</taxon>
        <taxon>Tracheophyta</taxon>
        <taxon>Spermatophyta</taxon>
        <taxon>Magnoliopsida</taxon>
        <taxon>Liliopsida</taxon>
        <taxon>Poales</taxon>
        <taxon>Poaceae</taxon>
        <taxon>BOP clade</taxon>
        <taxon>Oryzoideae</taxon>
        <taxon>Oryzeae</taxon>
        <taxon>Oryzinae</taxon>
        <taxon>Oryza</taxon>
        <taxon>Oryza sativa</taxon>
    </lineage>
</organism>
<name>Q5JMB0_ORYSJ</name>
<evidence type="ECO:0000313" key="1">
    <source>
        <dbReference type="EMBL" id="BAD87401.1"/>
    </source>
</evidence>
<dbReference type="Proteomes" id="UP000817658">
    <property type="component" value="Chromosome 1"/>
</dbReference>
<reference evidence="1" key="1">
    <citation type="journal article" date="2002" name="Nature">
        <title>The genome sequence and structure of rice chromosome 1.</title>
        <authorList>
            <person name="Sasaki T."/>
            <person name="Matsumoto T."/>
            <person name="Yamamoto K."/>
            <person name="Sakata K."/>
            <person name="Baba T."/>
            <person name="Katayose Y."/>
            <person name="Wu J."/>
            <person name="Niimura Y."/>
            <person name="Cheng Z."/>
            <person name="Nagamura Y."/>
            <person name="Antonio B.A."/>
            <person name="Kanamori H."/>
            <person name="Hosokawa S."/>
            <person name="Masukawa M."/>
            <person name="Arikawa K."/>
            <person name="Chiden Y."/>
            <person name="Hayashi M."/>
            <person name="Okamoto M."/>
            <person name="Ando T."/>
            <person name="Aoki H."/>
            <person name="Arita K."/>
            <person name="Hamada M."/>
            <person name="Harada C."/>
            <person name="Hijishita S."/>
            <person name="Honda M."/>
            <person name="Ichikawa Y."/>
            <person name="Idonuma A."/>
            <person name="Iijima M."/>
            <person name="Ikeda M."/>
            <person name="Ikeno M."/>
            <person name="Itoh S."/>
            <person name="Itoh T."/>
            <person name="Itoh Y."/>
            <person name="Itoh Y."/>
            <person name="Iwabuchi A."/>
            <person name="Kamiya K."/>
            <person name="Karasawa W."/>
            <person name="Katagiri S."/>
            <person name="Kikuta A."/>
            <person name="Kobayashi N."/>
            <person name="Kono I."/>
            <person name="Machita K."/>
            <person name="Maehara T."/>
            <person name="Mizuno H."/>
            <person name="Mizubayashi T."/>
            <person name="Mukai Y."/>
            <person name="Nagasaki H."/>
            <person name="Nakashima M."/>
            <person name="Nakama Y."/>
            <person name="Nakamichi Y."/>
            <person name="Nakamura M."/>
            <person name="Namiki N."/>
            <person name="Negishi M."/>
            <person name="Ohta I."/>
            <person name="Ono N."/>
            <person name="Saji S."/>
            <person name="Sakai K."/>
            <person name="Shibata M."/>
            <person name="Shimokawa T."/>
            <person name="Shomura A."/>
            <person name="Song J."/>
            <person name="Takazaki Y."/>
            <person name="Terasawa K."/>
            <person name="Tsuji K."/>
            <person name="Waki K."/>
            <person name="Yamagata H."/>
            <person name="Yamane H."/>
            <person name="Yoshiki S."/>
            <person name="Yoshihara R."/>
            <person name="Yukawa K."/>
            <person name="Zhong H."/>
            <person name="Iwama H."/>
            <person name="Endo T."/>
            <person name="Ito H."/>
            <person name="Hahn J.H."/>
            <person name="Kim H.I."/>
            <person name="Eun M.Y."/>
            <person name="Yano M."/>
            <person name="Jiang J."/>
            <person name="Gojobori T."/>
        </authorList>
    </citation>
    <scope>NUCLEOTIDE SEQUENCE [LARGE SCALE GENOMIC DNA]</scope>
</reference>
<dbReference type="EMBL" id="AP003292">
    <property type="protein sequence ID" value="BAD87401.1"/>
    <property type="molecule type" value="Genomic_DNA"/>
</dbReference>
<proteinExistence type="predicted"/>
<sequence length="255" mass="28370">MACQQVQGKLNLCMMLRVSKLKLACPGGQPPILEPIATGVREGSLARRRQNTEPNLPSKHVVEEHVVRRLKILSAKGADRVIIDATLLEEISCLAALLECKPKEEPAFSNTLFRAREDRHRQRNAGHRRMLGTPNALSSAGQKQPDCSILMAALKSDCSSTPDCSILVGALKSTDYDHAPAGVIFRQIKMMIYVDFDKVDDAIWRNFVVGATVSIHRLHWEAEEFDSTTHYVGPQLNAMYNFAHSRCRGSDLHTP</sequence>